<proteinExistence type="predicted"/>
<dbReference type="AlphaFoldDB" id="A0A0F9KHL4"/>
<reference evidence="2" key="1">
    <citation type="journal article" date="2015" name="Nature">
        <title>Complex archaea that bridge the gap between prokaryotes and eukaryotes.</title>
        <authorList>
            <person name="Spang A."/>
            <person name="Saw J.H."/>
            <person name="Jorgensen S.L."/>
            <person name="Zaremba-Niedzwiedzka K."/>
            <person name="Martijn J."/>
            <person name="Lind A.E."/>
            <person name="van Eijk R."/>
            <person name="Schleper C."/>
            <person name="Guy L."/>
            <person name="Ettema T.J."/>
        </authorList>
    </citation>
    <scope>NUCLEOTIDE SEQUENCE</scope>
</reference>
<accession>A0A0F9KHL4</accession>
<dbReference type="EMBL" id="LAZR01013507">
    <property type="protein sequence ID" value="KKM21648.1"/>
    <property type="molecule type" value="Genomic_DNA"/>
</dbReference>
<evidence type="ECO:0000256" key="1">
    <source>
        <dbReference type="SAM" id="MobiDB-lite"/>
    </source>
</evidence>
<feature type="region of interest" description="Disordered" evidence="1">
    <location>
        <begin position="54"/>
        <end position="77"/>
    </location>
</feature>
<sequence length="77" mass="8643">MNKIEVSTEDGLTPKADLMLIFGNMRELRIVVGSKVYEGDFVLHEQDGVVELHYPAPKKGRPKTPGFRNEVQMEAQG</sequence>
<gene>
    <name evidence="2" type="ORF">LCGC14_1633340</name>
</gene>
<comment type="caution">
    <text evidence="2">The sequence shown here is derived from an EMBL/GenBank/DDBJ whole genome shotgun (WGS) entry which is preliminary data.</text>
</comment>
<name>A0A0F9KHL4_9ZZZZ</name>
<protein>
    <submittedName>
        <fullName evidence="2">Uncharacterized protein</fullName>
    </submittedName>
</protein>
<organism evidence="2">
    <name type="scientific">marine sediment metagenome</name>
    <dbReference type="NCBI Taxonomy" id="412755"/>
    <lineage>
        <taxon>unclassified sequences</taxon>
        <taxon>metagenomes</taxon>
        <taxon>ecological metagenomes</taxon>
    </lineage>
</organism>
<evidence type="ECO:0000313" key="2">
    <source>
        <dbReference type="EMBL" id="KKM21648.1"/>
    </source>
</evidence>